<gene>
    <name evidence="1" type="ORF">QFC19_008571</name>
</gene>
<protein>
    <submittedName>
        <fullName evidence="1">Uncharacterized protein</fullName>
    </submittedName>
</protein>
<accession>A0ACC2V1G7</accession>
<reference evidence="1" key="1">
    <citation type="submission" date="2023-04" db="EMBL/GenBank/DDBJ databases">
        <title>Draft Genome sequencing of Naganishia species isolated from polar environments using Oxford Nanopore Technology.</title>
        <authorList>
            <person name="Leo P."/>
            <person name="Venkateswaran K."/>
        </authorList>
    </citation>
    <scope>NUCLEOTIDE SEQUENCE</scope>
    <source>
        <strain evidence="1">MNA-CCFEE 5261</strain>
    </source>
</reference>
<keyword evidence="2" id="KW-1185">Reference proteome</keyword>
<organism evidence="1 2">
    <name type="scientific">Naganishia cerealis</name>
    <dbReference type="NCBI Taxonomy" id="610337"/>
    <lineage>
        <taxon>Eukaryota</taxon>
        <taxon>Fungi</taxon>
        <taxon>Dikarya</taxon>
        <taxon>Basidiomycota</taxon>
        <taxon>Agaricomycotina</taxon>
        <taxon>Tremellomycetes</taxon>
        <taxon>Filobasidiales</taxon>
        <taxon>Filobasidiaceae</taxon>
        <taxon>Naganishia</taxon>
    </lineage>
</organism>
<sequence length="147" mass="16878">MYSSLAHKSTLPEKPLSTIPVSLFQKCADSIMNLTRQMITIGLYVDIACWCLLCILALAMGFHLKHLNRKQEQRRIALGRPAQVKDSSVMSLEEAREYKEELKLALLAEGKDVHDLNLDAFDDLTDRENPDFFYVSNVYLCRNQVER</sequence>
<evidence type="ECO:0000313" key="2">
    <source>
        <dbReference type="Proteomes" id="UP001241377"/>
    </source>
</evidence>
<dbReference type="Proteomes" id="UP001241377">
    <property type="component" value="Unassembled WGS sequence"/>
</dbReference>
<comment type="caution">
    <text evidence="1">The sequence shown here is derived from an EMBL/GenBank/DDBJ whole genome shotgun (WGS) entry which is preliminary data.</text>
</comment>
<dbReference type="EMBL" id="JASBWR010000130">
    <property type="protein sequence ID" value="KAJ9092847.1"/>
    <property type="molecule type" value="Genomic_DNA"/>
</dbReference>
<evidence type="ECO:0000313" key="1">
    <source>
        <dbReference type="EMBL" id="KAJ9092847.1"/>
    </source>
</evidence>
<proteinExistence type="predicted"/>
<name>A0ACC2V1G7_9TREE</name>